<dbReference type="RefSeq" id="XP_025365327.1">
    <property type="nucleotide sequence ID" value="XM_025504197.1"/>
</dbReference>
<proteinExistence type="predicted"/>
<keyword evidence="3" id="KW-1185">Reference proteome</keyword>
<organism evidence="2 3">
    <name type="scientific">Jaminaea rosea</name>
    <dbReference type="NCBI Taxonomy" id="1569628"/>
    <lineage>
        <taxon>Eukaryota</taxon>
        <taxon>Fungi</taxon>
        <taxon>Dikarya</taxon>
        <taxon>Basidiomycota</taxon>
        <taxon>Ustilaginomycotina</taxon>
        <taxon>Exobasidiomycetes</taxon>
        <taxon>Microstromatales</taxon>
        <taxon>Microstromatales incertae sedis</taxon>
        <taxon>Jaminaea</taxon>
    </lineage>
</organism>
<reference evidence="2 3" key="1">
    <citation type="journal article" date="2018" name="Mol. Biol. Evol.">
        <title>Broad Genomic Sampling Reveals a Smut Pathogenic Ancestry of the Fungal Clade Ustilaginomycotina.</title>
        <authorList>
            <person name="Kijpornyongpan T."/>
            <person name="Mondo S.J."/>
            <person name="Barry K."/>
            <person name="Sandor L."/>
            <person name="Lee J."/>
            <person name="Lipzen A."/>
            <person name="Pangilinan J."/>
            <person name="LaButti K."/>
            <person name="Hainaut M."/>
            <person name="Henrissat B."/>
            <person name="Grigoriev I.V."/>
            <person name="Spatafora J.W."/>
            <person name="Aime M.C."/>
        </authorList>
    </citation>
    <scope>NUCLEOTIDE SEQUENCE [LARGE SCALE GENOMIC DNA]</scope>
    <source>
        <strain evidence="2 3">MCA 5214</strain>
    </source>
</reference>
<dbReference type="EMBL" id="KZ819662">
    <property type="protein sequence ID" value="PWN30715.1"/>
    <property type="molecule type" value="Genomic_DNA"/>
</dbReference>
<protein>
    <submittedName>
        <fullName evidence="2">Uncharacterized protein</fullName>
    </submittedName>
</protein>
<gene>
    <name evidence="2" type="ORF">BDZ90DRAFT_21470</name>
</gene>
<evidence type="ECO:0000313" key="2">
    <source>
        <dbReference type="EMBL" id="PWN30715.1"/>
    </source>
</evidence>
<dbReference type="GeneID" id="37026020"/>
<name>A0A316V5M4_9BASI</name>
<evidence type="ECO:0000313" key="3">
    <source>
        <dbReference type="Proteomes" id="UP000245884"/>
    </source>
</evidence>
<accession>A0A316V5M4</accession>
<sequence>MRRTGGRCTRAGALRGCVAARSPWALCGTDGTRDERDEGEARTKIVKDDKKVNKKGGRGRRRLAHGSLRYSCTLKQATGQTTLQWKWEVDLRSVRFDRPGSSRGSSKRQGASRCCDVLDRMAAWLVGTKDRTRASQRDEVGGAKGREINTR</sequence>
<evidence type="ECO:0000256" key="1">
    <source>
        <dbReference type="SAM" id="MobiDB-lite"/>
    </source>
</evidence>
<dbReference type="AlphaFoldDB" id="A0A316V5M4"/>
<feature type="region of interest" description="Disordered" evidence="1">
    <location>
        <begin position="132"/>
        <end position="151"/>
    </location>
</feature>
<dbReference type="Proteomes" id="UP000245884">
    <property type="component" value="Unassembled WGS sequence"/>
</dbReference>